<proteinExistence type="predicted"/>
<comment type="caution">
    <text evidence="1">The sequence shown here is derived from an EMBL/GenBank/DDBJ whole genome shotgun (WGS) entry which is preliminary data.</text>
</comment>
<name>A0A4S8JL09_MUSBA</name>
<accession>A0A4S8JL09</accession>
<dbReference type="Proteomes" id="UP000317650">
    <property type="component" value="Chromosome 1"/>
</dbReference>
<sequence>MAYLSQVHRRRLFELLQEQQEPFLLDVYLLERGYSERLLASQSTCPACWPGNPCRRRTQKLTGRRFRTRREGTVRNMLSKLFSRRATKNALHWIDTAAVPRVRRESPISSSSSVPVSRCDTEKNKGFALTTKVLDIFNELLKVAYTPAFYQLVGSKRQFDRSDVHLLHREKEADEESPETTGKFVIPRRKKKKTRFTRLRQLIGSEMSSSGREWGVFQPQASDIGAEIEATIFEDIKEEAILEMMGSHCTSVRRS</sequence>
<evidence type="ECO:0000313" key="1">
    <source>
        <dbReference type="EMBL" id="THU62525.1"/>
    </source>
</evidence>
<reference evidence="1 2" key="1">
    <citation type="journal article" date="2019" name="Nat. Plants">
        <title>Genome sequencing of Musa balbisiana reveals subgenome evolution and function divergence in polyploid bananas.</title>
        <authorList>
            <person name="Yao X."/>
        </authorList>
    </citation>
    <scope>NUCLEOTIDE SEQUENCE [LARGE SCALE GENOMIC DNA]</scope>
    <source>
        <strain evidence="2">cv. DH-PKW</strain>
        <tissue evidence="1">Leaves</tissue>
    </source>
</reference>
<keyword evidence="2" id="KW-1185">Reference proteome</keyword>
<organism evidence="1 2">
    <name type="scientific">Musa balbisiana</name>
    <name type="common">Banana</name>
    <dbReference type="NCBI Taxonomy" id="52838"/>
    <lineage>
        <taxon>Eukaryota</taxon>
        <taxon>Viridiplantae</taxon>
        <taxon>Streptophyta</taxon>
        <taxon>Embryophyta</taxon>
        <taxon>Tracheophyta</taxon>
        <taxon>Spermatophyta</taxon>
        <taxon>Magnoliopsida</taxon>
        <taxon>Liliopsida</taxon>
        <taxon>Zingiberales</taxon>
        <taxon>Musaceae</taxon>
        <taxon>Musa</taxon>
    </lineage>
</organism>
<dbReference type="PANTHER" id="PTHR36885:SF2">
    <property type="entry name" value="DUF4378 DOMAIN-CONTAINING PROTEIN"/>
    <property type="match status" value="1"/>
</dbReference>
<evidence type="ECO:0000313" key="2">
    <source>
        <dbReference type="Proteomes" id="UP000317650"/>
    </source>
</evidence>
<dbReference type="EMBL" id="PYDT01000004">
    <property type="protein sequence ID" value="THU62525.1"/>
    <property type="molecule type" value="Genomic_DNA"/>
</dbReference>
<evidence type="ECO:0008006" key="3">
    <source>
        <dbReference type="Google" id="ProtNLM"/>
    </source>
</evidence>
<gene>
    <name evidence="1" type="ORF">C4D60_Mb01t06060</name>
</gene>
<dbReference type="PANTHER" id="PTHR36885">
    <property type="entry name" value="EXPRESSED PROTEIN"/>
    <property type="match status" value="1"/>
</dbReference>
<protein>
    <recommendedName>
        <fullName evidence="3">DUF4378 domain-containing protein</fullName>
    </recommendedName>
</protein>
<dbReference type="AlphaFoldDB" id="A0A4S8JL09"/>